<dbReference type="EMBL" id="BOSL01000022">
    <property type="protein sequence ID" value="GIP55699.1"/>
    <property type="molecule type" value="Genomic_DNA"/>
</dbReference>
<dbReference type="InterPro" id="IPR012796">
    <property type="entry name" value="Lysidine-tRNA-synth_C"/>
</dbReference>
<evidence type="ECO:0000256" key="4">
    <source>
        <dbReference type="ARBA" id="ARBA00022694"/>
    </source>
</evidence>
<sequence length="488" mass="53972">MMNPEIHRLVGQVRRTGQEHGLWAPGDCIVAAVSGGPDSVLLLHILNEIARDSEPGLKLICAHVNHGFRGSESDAEAEFVRKLAGKLQIPFELGVFDIPAYMKESGKGGQVAAREKRYEFLHSVADKYGGSAIALAHHADDQAETVLMRILRGSGPSGLGGMKLKRREKNVELIRPFLRIYKNQLVAACESSGIPYVTDSSNLSTKYSRNAIRLDVLPFLGQYNEQLADSLNRLADVAGEEDDYMQLETERIHAEIVTWQDGGAAFGVRSFTSLHAALQRRLIKLILNYLPLGTDDSDFVKIETIRKGVVQDLPTTWSLDLGRGIRCLREYDTVRFVPARAEIQIPHYTYVVEHFPAEVALTDIRHVLRFTRESATGVQGTKPEGNDEAAFDADELVYPLTVRSRLPGDRMKVMGLNGSKKVKDIFIDEKIPPSLRSQIPVVTDAKGRIIWIPGVRRSSVAAVSRLTSSIVRMALDTGSKEPTLGLTK</sequence>
<protein>
    <recommendedName>
        <fullName evidence="8">tRNA(Ile)-lysidine synthase</fullName>
        <ecNumber evidence="8">6.3.4.19</ecNumber>
    </recommendedName>
    <alternativeName>
        <fullName evidence="8">tRNA(Ile)-2-lysyl-cytidine synthase</fullName>
    </alternativeName>
    <alternativeName>
        <fullName evidence="8">tRNA(Ile)-lysidine synthetase</fullName>
    </alternativeName>
</protein>
<dbReference type="NCBIfam" id="TIGR02432">
    <property type="entry name" value="lysidine_TilS_N"/>
    <property type="match status" value="1"/>
</dbReference>
<organism evidence="10 11">
    <name type="scientific">Paenibacillus vini</name>
    <dbReference type="NCBI Taxonomy" id="1476024"/>
    <lineage>
        <taxon>Bacteria</taxon>
        <taxon>Bacillati</taxon>
        <taxon>Bacillota</taxon>
        <taxon>Bacilli</taxon>
        <taxon>Bacillales</taxon>
        <taxon>Paenibacillaceae</taxon>
        <taxon>Paenibacillus</taxon>
    </lineage>
</organism>
<evidence type="ECO:0000259" key="9">
    <source>
        <dbReference type="SMART" id="SM00977"/>
    </source>
</evidence>
<dbReference type="InterPro" id="IPR014729">
    <property type="entry name" value="Rossmann-like_a/b/a_fold"/>
</dbReference>
<keyword evidence="4 8" id="KW-0819">tRNA processing</keyword>
<evidence type="ECO:0000256" key="2">
    <source>
        <dbReference type="ARBA" id="ARBA00022490"/>
    </source>
</evidence>
<feature type="domain" description="Lysidine-tRNA(Ile) synthetase C-terminal" evidence="9">
    <location>
        <begin position="400"/>
        <end position="475"/>
    </location>
</feature>
<dbReference type="Pfam" id="PF11734">
    <property type="entry name" value="TilS_C"/>
    <property type="match status" value="1"/>
</dbReference>
<accession>A0ABQ4MI85</accession>
<evidence type="ECO:0000256" key="5">
    <source>
        <dbReference type="ARBA" id="ARBA00022741"/>
    </source>
</evidence>
<evidence type="ECO:0000256" key="8">
    <source>
        <dbReference type="HAMAP-Rule" id="MF_01161"/>
    </source>
</evidence>
<name>A0ABQ4MI85_9BACL</name>
<dbReference type="Gene3D" id="3.40.50.620">
    <property type="entry name" value="HUPs"/>
    <property type="match status" value="1"/>
</dbReference>
<keyword evidence="6 8" id="KW-0067">ATP-binding</keyword>
<evidence type="ECO:0000313" key="11">
    <source>
        <dbReference type="Proteomes" id="UP000679992"/>
    </source>
</evidence>
<dbReference type="InterPro" id="IPR012094">
    <property type="entry name" value="tRNA_Ile_lys_synt"/>
</dbReference>
<comment type="function">
    <text evidence="8">Ligates lysine onto the cytidine present at position 34 of the AUA codon-specific tRNA(Ile) that contains the anticodon CAU, in an ATP-dependent manner. Cytidine is converted to lysidine, thus changing the amino acid specificity of the tRNA from methionine to isoleucine.</text>
</comment>
<dbReference type="Proteomes" id="UP000679992">
    <property type="component" value="Unassembled WGS sequence"/>
</dbReference>
<comment type="similarity">
    <text evidence="8">Belongs to the tRNA(Ile)-lysidine synthase family.</text>
</comment>
<dbReference type="Gene3D" id="3.30.465.60">
    <property type="match status" value="1"/>
</dbReference>
<evidence type="ECO:0000256" key="3">
    <source>
        <dbReference type="ARBA" id="ARBA00022598"/>
    </source>
</evidence>
<proteinExistence type="inferred from homology"/>
<dbReference type="EC" id="6.3.4.19" evidence="8"/>
<evidence type="ECO:0000256" key="7">
    <source>
        <dbReference type="ARBA" id="ARBA00048539"/>
    </source>
</evidence>
<dbReference type="NCBIfam" id="TIGR02433">
    <property type="entry name" value="lysidine_TilS_C"/>
    <property type="match status" value="1"/>
</dbReference>
<comment type="domain">
    <text evidence="8">The N-terminal region contains the highly conserved SGGXDS motif, predicted to be a P-loop motif involved in ATP binding.</text>
</comment>
<reference evidence="10 11" key="1">
    <citation type="submission" date="2021-03" db="EMBL/GenBank/DDBJ databases">
        <title>Antimicrobial resistance genes in bacteria isolated from Japanese honey, and their potential for conferring macrolide and lincosamide resistance in the American foulbrood pathogen Paenibacillus larvae.</title>
        <authorList>
            <person name="Okamoto M."/>
            <person name="Kumagai M."/>
            <person name="Kanamori H."/>
            <person name="Takamatsu D."/>
        </authorList>
    </citation>
    <scope>NUCLEOTIDE SEQUENCE [LARGE SCALE GENOMIC DNA]</scope>
    <source>
        <strain evidence="10 11">J42TS3</strain>
    </source>
</reference>
<dbReference type="Pfam" id="PF01171">
    <property type="entry name" value="ATP_bind_3"/>
    <property type="match status" value="1"/>
</dbReference>
<dbReference type="SUPFAM" id="SSF82829">
    <property type="entry name" value="MesJ substrate recognition domain-like"/>
    <property type="match status" value="1"/>
</dbReference>
<dbReference type="HAMAP" id="MF_01161">
    <property type="entry name" value="tRNA_Ile_lys_synt"/>
    <property type="match status" value="1"/>
</dbReference>
<keyword evidence="3 8" id="KW-0436">Ligase</keyword>
<dbReference type="SUPFAM" id="SSF52402">
    <property type="entry name" value="Adenine nucleotide alpha hydrolases-like"/>
    <property type="match status" value="1"/>
</dbReference>
<evidence type="ECO:0000313" key="10">
    <source>
        <dbReference type="EMBL" id="GIP55699.1"/>
    </source>
</evidence>
<dbReference type="PANTHER" id="PTHR43033">
    <property type="entry name" value="TRNA(ILE)-LYSIDINE SYNTHASE-RELATED"/>
    <property type="match status" value="1"/>
</dbReference>
<comment type="caution">
    <text evidence="10">The sequence shown here is derived from an EMBL/GenBank/DDBJ whole genome shotgun (WGS) entry which is preliminary data.</text>
</comment>
<comment type="subcellular location">
    <subcellularLocation>
        <location evidence="1 8">Cytoplasm</location>
    </subcellularLocation>
</comment>
<evidence type="ECO:0000256" key="1">
    <source>
        <dbReference type="ARBA" id="ARBA00004496"/>
    </source>
</evidence>
<comment type="catalytic activity">
    <reaction evidence="7 8">
        <text>cytidine(34) in tRNA(Ile2) + L-lysine + ATP = lysidine(34) in tRNA(Ile2) + AMP + diphosphate + H(+)</text>
        <dbReference type="Rhea" id="RHEA:43744"/>
        <dbReference type="Rhea" id="RHEA-COMP:10625"/>
        <dbReference type="Rhea" id="RHEA-COMP:10670"/>
        <dbReference type="ChEBI" id="CHEBI:15378"/>
        <dbReference type="ChEBI" id="CHEBI:30616"/>
        <dbReference type="ChEBI" id="CHEBI:32551"/>
        <dbReference type="ChEBI" id="CHEBI:33019"/>
        <dbReference type="ChEBI" id="CHEBI:82748"/>
        <dbReference type="ChEBI" id="CHEBI:83665"/>
        <dbReference type="ChEBI" id="CHEBI:456215"/>
        <dbReference type="EC" id="6.3.4.19"/>
    </reaction>
</comment>
<dbReference type="InterPro" id="IPR011063">
    <property type="entry name" value="TilS/TtcA_N"/>
</dbReference>
<feature type="binding site" evidence="8">
    <location>
        <begin position="34"/>
        <end position="39"/>
    </location>
    <ligand>
        <name>ATP</name>
        <dbReference type="ChEBI" id="CHEBI:30616"/>
    </ligand>
</feature>
<dbReference type="SUPFAM" id="SSF56037">
    <property type="entry name" value="PheT/TilS domain"/>
    <property type="match status" value="1"/>
</dbReference>
<dbReference type="SMART" id="SM00977">
    <property type="entry name" value="TilS_C"/>
    <property type="match status" value="1"/>
</dbReference>
<dbReference type="RefSeq" id="WP_213656538.1">
    <property type="nucleotide sequence ID" value="NZ_BOSL01000022.1"/>
</dbReference>
<gene>
    <name evidence="8 10" type="primary">tilS</name>
    <name evidence="10" type="ORF">J42TS3_47340</name>
</gene>
<evidence type="ECO:0000256" key="6">
    <source>
        <dbReference type="ARBA" id="ARBA00022840"/>
    </source>
</evidence>
<dbReference type="CDD" id="cd01992">
    <property type="entry name" value="TilS_N"/>
    <property type="match status" value="1"/>
</dbReference>
<keyword evidence="11" id="KW-1185">Reference proteome</keyword>
<dbReference type="PANTHER" id="PTHR43033:SF1">
    <property type="entry name" value="TRNA(ILE)-LYSIDINE SYNTHASE-RELATED"/>
    <property type="match status" value="1"/>
</dbReference>
<dbReference type="InterPro" id="IPR012795">
    <property type="entry name" value="tRNA_Ile_lys_synt_N"/>
</dbReference>
<keyword evidence="5 8" id="KW-0547">Nucleotide-binding</keyword>
<keyword evidence="2 8" id="KW-0963">Cytoplasm</keyword>